<dbReference type="InterPro" id="IPR002784">
    <property type="entry name" value="Ribosomal_eL14_dom"/>
</dbReference>
<dbReference type="InterPro" id="IPR008991">
    <property type="entry name" value="Translation_prot_SH3-like_sf"/>
</dbReference>
<dbReference type="SUPFAM" id="SSF50104">
    <property type="entry name" value="Translation proteins SH3-like domain"/>
    <property type="match status" value="1"/>
</dbReference>
<dbReference type="AlphaFoldDB" id="A0A371CG25"/>
<dbReference type="Pfam" id="PF01929">
    <property type="entry name" value="Ribosomal_L14e"/>
    <property type="match status" value="1"/>
</dbReference>
<dbReference type="PANTHER" id="PTHR11127:SF2">
    <property type="entry name" value="LARGE RIBOSOMAL SUBUNIT PROTEIN EL14"/>
    <property type="match status" value="1"/>
</dbReference>
<dbReference type="CDD" id="cd23702">
    <property type="entry name" value="eL14"/>
    <property type="match status" value="1"/>
</dbReference>
<feature type="domain" description="Large ribosomal subunit protein eL14" evidence="4">
    <location>
        <begin position="55"/>
        <end position="129"/>
    </location>
</feature>
<proteinExistence type="inferred from homology"/>
<reference evidence="5 6" key="1">
    <citation type="submission" date="2018-07" db="EMBL/GenBank/DDBJ databases">
        <title>Draft Genome Assemblies for Five Robust Yarrowia lipolytica Strains Exhibiting High Lipid Production and Pentose Sugar Utilization and Sugar Alcohol Secretion from Undetoxified Lignocellulosic Biomass Hydrolysates.</title>
        <authorList>
            <consortium name="DOE Joint Genome Institute"/>
            <person name="Walker C."/>
            <person name="Ryu S."/>
            <person name="Na H."/>
            <person name="Zane M."/>
            <person name="LaButti K."/>
            <person name="Lipzen A."/>
            <person name="Haridas S."/>
            <person name="Barry K."/>
            <person name="Grigoriev I.V."/>
            <person name="Quarterman J."/>
            <person name="Slininger P."/>
            <person name="Dien B."/>
            <person name="Trinh C.T."/>
        </authorList>
    </citation>
    <scope>NUCLEOTIDE SEQUENCE [LARGE SCALE GENOMIC DNA]</scope>
    <source>
        <strain evidence="5 6">YB392</strain>
    </source>
</reference>
<dbReference type="VEuPathDB" id="FungiDB:YALI0_E00550g"/>
<dbReference type="GO" id="GO:0006412">
    <property type="term" value="P:translation"/>
    <property type="evidence" value="ECO:0007669"/>
    <property type="project" value="InterPro"/>
</dbReference>
<keyword evidence="3" id="KW-0687">Ribonucleoprotein</keyword>
<dbReference type="GO" id="GO:0042273">
    <property type="term" value="P:ribosomal large subunit biogenesis"/>
    <property type="evidence" value="ECO:0007669"/>
    <property type="project" value="TreeGrafter"/>
</dbReference>
<dbReference type="InterPro" id="IPR039660">
    <property type="entry name" value="Ribosomal_eL14"/>
</dbReference>
<protein>
    <submittedName>
        <fullName evidence="5">60S ribosomal protein L14</fullName>
    </submittedName>
</protein>
<dbReference type="Proteomes" id="UP000256601">
    <property type="component" value="Unassembled WGS sequence"/>
</dbReference>
<evidence type="ECO:0000256" key="3">
    <source>
        <dbReference type="ARBA" id="ARBA00023274"/>
    </source>
</evidence>
<dbReference type="PANTHER" id="PTHR11127">
    <property type="entry name" value="60S RIBOSOMAL PROTEIN L14"/>
    <property type="match status" value="1"/>
</dbReference>
<gene>
    <name evidence="5" type="ORF">B0I71DRAFT_126337</name>
</gene>
<name>A0A371CG25_YARLL</name>
<sequence length="139" mass="15657">MTEVKSVNWRLVEAGRIVLINRSDNKSTQGKLAIIAEIVDHGRVLIDGPTTGVARQVANLKHVTLTPHVVEGVKRGMKSKTIKAKVEASPAFKEWSESSWAKKIAQRERRRHLTDFERFQVMVHRRERKAALAKAVAKA</sequence>
<dbReference type="GO" id="GO:0030684">
    <property type="term" value="C:preribosome"/>
    <property type="evidence" value="ECO:0007669"/>
    <property type="project" value="EnsemblFungi"/>
</dbReference>
<dbReference type="GO" id="GO:0003735">
    <property type="term" value="F:structural constituent of ribosome"/>
    <property type="evidence" value="ECO:0007669"/>
    <property type="project" value="InterPro"/>
</dbReference>
<accession>A0A371CG25</accession>
<dbReference type="EMBL" id="KZ858947">
    <property type="protein sequence ID" value="RDW29030.1"/>
    <property type="molecule type" value="Genomic_DNA"/>
</dbReference>
<evidence type="ECO:0000256" key="1">
    <source>
        <dbReference type="ARBA" id="ARBA00006592"/>
    </source>
</evidence>
<evidence type="ECO:0000313" key="6">
    <source>
        <dbReference type="Proteomes" id="UP000256601"/>
    </source>
</evidence>
<dbReference type="InterPro" id="IPR014722">
    <property type="entry name" value="Rib_uL2_dom2"/>
</dbReference>
<keyword evidence="2 5" id="KW-0689">Ribosomal protein</keyword>
<evidence type="ECO:0000313" key="5">
    <source>
        <dbReference type="EMBL" id="RDW29030.1"/>
    </source>
</evidence>
<dbReference type="Gene3D" id="2.30.30.30">
    <property type="match status" value="1"/>
</dbReference>
<evidence type="ECO:0000259" key="4">
    <source>
        <dbReference type="Pfam" id="PF01929"/>
    </source>
</evidence>
<organism evidence="5 6">
    <name type="scientific">Yarrowia lipolytica</name>
    <name type="common">Candida lipolytica</name>
    <dbReference type="NCBI Taxonomy" id="4952"/>
    <lineage>
        <taxon>Eukaryota</taxon>
        <taxon>Fungi</taxon>
        <taxon>Dikarya</taxon>
        <taxon>Ascomycota</taxon>
        <taxon>Saccharomycotina</taxon>
        <taxon>Dipodascomycetes</taxon>
        <taxon>Dipodascales</taxon>
        <taxon>Dipodascales incertae sedis</taxon>
        <taxon>Yarrowia</taxon>
    </lineage>
</organism>
<dbReference type="GO" id="GO:0003723">
    <property type="term" value="F:RNA binding"/>
    <property type="evidence" value="ECO:0007669"/>
    <property type="project" value="InterPro"/>
</dbReference>
<dbReference type="OrthoDB" id="1875589at2759"/>
<dbReference type="VEuPathDB" id="FungiDB:YALI1_E00928g"/>
<dbReference type="OMA" id="KLCFVVD"/>
<dbReference type="GO" id="GO:0022625">
    <property type="term" value="C:cytosolic large ribosomal subunit"/>
    <property type="evidence" value="ECO:0007669"/>
    <property type="project" value="TreeGrafter"/>
</dbReference>
<evidence type="ECO:0000256" key="2">
    <source>
        <dbReference type="ARBA" id="ARBA00022980"/>
    </source>
</evidence>
<dbReference type="Gene3D" id="6.10.250.2270">
    <property type="match status" value="1"/>
</dbReference>
<comment type="similarity">
    <text evidence="1">Belongs to the eukaryotic ribosomal protein eL14 family.</text>
</comment>